<evidence type="ECO:0000313" key="2">
    <source>
        <dbReference type="EMBL" id="MDH8678123.1"/>
    </source>
</evidence>
<feature type="transmembrane region" description="Helical" evidence="1">
    <location>
        <begin position="105"/>
        <end position="124"/>
    </location>
</feature>
<organism evidence="2 3">
    <name type="scientific">Fusibacter bizertensis</name>
    <dbReference type="NCBI Taxonomy" id="1488331"/>
    <lineage>
        <taxon>Bacteria</taxon>
        <taxon>Bacillati</taxon>
        <taxon>Bacillota</taxon>
        <taxon>Clostridia</taxon>
        <taxon>Eubacteriales</taxon>
        <taxon>Eubacteriales Family XII. Incertae Sedis</taxon>
        <taxon>Fusibacter</taxon>
    </lineage>
</organism>
<dbReference type="RefSeq" id="WP_281093950.1">
    <property type="nucleotide sequence ID" value="NZ_JARYZI010000004.1"/>
</dbReference>
<keyword evidence="1" id="KW-0472">Membrane</keyword>
<evidence type="ECO:0008006" key="4">
    <source>
        <dbReference type="Google" id="ProtNLM"/>
    </source>
</evidence>
<dbReference type="Proteomes" id="UP001158045">
    <property type="component" value="Unassembled WGS sequence"/>
</dbReference>
<evidence type="ECO:0000313" key="3">
    <source>
        <dbReference type="Proteomes" id="UP001158045"/>
    </source>
</evidence>
<feature type="transmembrane region" description="Helical" evidence="1">
    <location>
        <begin position="144"/>
        <end position="161"/>
    </location>
</feature>
<feature type="transmembrane region" description="Helical" evidence="1">
    <location>
        <begin position="75"/>
        <end position="98"/>
    </location>
</feature>
<comment type="caution">
    <text evidence="2">The sequence shown here is derived from an EMBL/GenBank/DDBJ whole genome shotgun (WGS) entry which is preliminary data.</text>
</comment>
<feature type="transmembrane region" description="Helical" evidence="1">
    <location>
        <begin position="27"/>
        <end position="46"/>
    </location>
</feature>
<name>A0ABT6NCH8_9FIRM</name>
<keyword evidence="1" id="KW-1133">Transmembrane helix</keyword>
<dbReference type="EMBL" id="JARYZI010000004">
    <property type="protein sequence ID" value="MDH8678123.1"/>
    <property type="molecule type" value="Genomic_DNA"/>
</dbReference>
<keyword evidence="1" id="KW-0812">Transmembrane</keyword>
<sequence>MKSQLFEKLFKIKIINRILPQNINNNYLGYDLAKFVFYILTAITLWRSQHHLFSPDGGAQSIATIPLDTFTSSGAAAVIGVFGLWGLSQLIIGILYLLTSLRYRALIPLMYILMCVEYCIRAFYFPNFKPIPTAGTAPGALGNLPLIVISLTMLILSLLTPKKKRT</sequence>
<gene>
    <name evidence="2" type="ORF">QE109_08185</name>
</gene>
<reference evidence="2 3" key="1">
    <citation type="submission" date="2023-04" db="EMBL/GenBank/DDBJ databases">
        <title>Fusibacter bizertensis strain WBS, isolated from littoral bottom sediments of the Arctic seas - biochemical and genomic analysis.</title>
        <authorList>
            <person name="Brioukhanov A.L."/>
        </authorList>
    </citation>
    <scope>NUCLEOTIDE SEQUENCE [LARGE SCALE GENOMIC DNA]</scope>
    <source>
        <strain evidence="2 3">WBS</strain>
    </source>
</reference>
<proteinExistence type="predicted"/>
<accession>A0ABT6NCH8</accession>
<evidence type="ECO:0000256" key="1">
    <source>
        <dbReference type="SAM" id="Phobius"/>
    </source>
</evidence>
<protein>
    <recommendedName>
        <fullName evidence="4">DoxX family membrane protein</fullName>
    </recommendedName>
</protein>
<keyword evidence="3" id="KW-1185">Reference proteome</keyword>